<evidence type="ECO:0000313" key="3">
    <source>
        <dbReference type="EMBL" id="KAJ0213118.1"/>
    </source>
</evidence>
<proteinExistence type="predicted"/>
<feature type="transmembrane region" description="Helical" evidence="1">
    <location>
        <begin position="150"/>
        <end position="169"/>
    </location>
</feature>
<evidence type="ECO:0000313" key="4">
    <source>
        <dbReference type="Proteomes" id="UP000235145"/>
    </source>
</evidence>
<dbReference type="InterPro" id="IPR054722">
    <property type="entry name" value="PolX-like_BBD"/>
</dbReference>
<dbReference type="EMBL" id="NBSK02000004">
    <property type="protein sequence ID" value="KAJ0213118.1"/>
    <property type="molecule type" value="Genomic_DNA"/>
</dbReference>
<dbReference type="SUPFAM" id="SSF48452">
    <property type="entry name" value="TPR-like"/>
    <property type="match status" value="1"/>
</dbReference>
<feature type="domain" description="Retrovirus-related Pol polyprotein from transposon TNT 1-94-like beta-barrel" evidence="2">
    <location>
        <begin position="1091"/>
        <end position="1127"/>
    </location>
</feature>
<protein>
    <recommendedName>
        <fullName evidence="2">Retrovirus-related Pol polyprotein from transposon TNT 1-94-like beta-barrel domain-containing protein</fullName>
    </recommendedName>
</protein>
<accession>A0A9R1VWF7</accession>
<feature type="transmembrane region" description="Helical" evidence="1">
    <location>
        <begin position="127"/>
        <end position="143"/>
    </location>
</feature>
<evidence type="ECO:0000256" key="1">
    <source>
        <dbReference type="SAM" id="Phobius"/>
    </source>
</evidence>
<organism evidence="3 4">
    <name type="scientific">Lactuca sativa</name>
    <name type="common">Garden lettuce</name>
    <dbReference type="NCBI Taxonomy" id="4236"/>
    <lineage>
        <taxon>Eukaryota</taxon>
        <taxon>Viridiplantae</taxon>
        <taxon>Streptophyta</taxon>
        <taxon>Embryophyta</taxon>
        <taxon>Tracheophyta</taxon>
        <taxon>Spermatophyta</taxon>
        <taxon>Magnoliopsida</taxon>
        <taxon>eudicotyledons</taxon>
        <taxon>Gunneridae</taxon>
        <taxon>Pentapetalae</taxon>
        <taxon>asterids</taxon>
        <taxon>campanulids</taxon>
        <taxon>Asterales</taxon>
        <taxon>Asteraceae</taxon>
        <taxon>Cichorioideae</taxon>
        <taxon>Cichorieae</taxon>
        <taxon>Lactucinae</taxon>
        <taxon>Lactuca</taxon>
    </lineage>
</organism>
<sequence length="1129" mass="128446">MLKSYTFSDYHQGSAANSQEVSDHVIFIRRFLLRRLYSLSRMKTLISNAISSPQFIISDSKFSSLPRRHRSFTNFPNTKPLPRYKITTLCSHPADYGGWADLSSVGDSGESNQLRRLLSSLGITEKRYAFVYLLGFVCALAVSRVRISSIVVFPACFLVFAVGFSFGIVNGGDSNDVMSLFGSMRSNKNKKKRIKDDDFMASAENLRSLVDLLSGFDINIMNLKNSMRKDVDSNRISKGDLLNYIEGVESIEQALLQAKTMIEGCTDSMVVDTIDASKATNQKPSDRKKEVEGKGFNISQFINGVREKSFGSKPAKVKDTVKNSQPNILDPVVEDKTMKSVASDDKITYNDGDFRVKETYRRKSMGRMTLVEMETTDKQVFEREDYMNKDNDMRSSMKNRNFLDSEEFFQQEHGRFKNINGNNILYDNLDEKEAYNSSPSSSSEISNDMLFNDYVTEANALVKQARELLTHRGIEEDAESMLYKSTELLCKAIEMKPMSLLAVGQLGNTYLLHGELKLKVSRKLRALLSQSDYNNEVSNREEFVDYLVNVCEECEELLVKAGRKYRLALSIDGNDMRALYNWGLALSFRAQLIADIGPEAALDADKIYMAAIDKFDAMMSKSNSHTPDALFRWGVALQQRSHLKTRNFREKVKLLSQAKRLYEDALLMDSNNLQVKEALSNCVSELSVKKLNNQNYNTWSTYWWEVVIGVETGQPDVEDSSGVSRKWKIKACKAMFILKTIVEDNEACDTLKELFSKKNDAKLQLLENELLSIAQRDLSIPQYFHKVKSLCREIAKLDSHTQIGESIIKRIIIHGLKTEFKSFPNHSSLIEFENLLAGQEALAKQMDSVSLKSEEEAMFAGKDKGTFRSNSNQNHKRNFNKTKTMKQRRGTVSLGKDWSSSREVLPDSETLKEELESSRVNLNLNEHEAVIEDENVEIQVQQPWQSGIFHQVDSDGDNVEASGVRRSNRLKKPNARYANTAIVNALQEPESYDQAYDVSEWIATIKEEISALMKNQTWQLVPKPKYVKPISCKWVYKVKRKVDGSKEKKNFQSSKRFPFKCYNYRFRGHMAQTILALIATSESNCNKLDEWIIDSGCSNHMTRDKEKLQNAAKYGGSRVVVIVDNSKLL</sequence>
<dbReference type="PANTHER" id="PTHR36888:SF2">
    <property type="entry name" value="TETRATRICOPEPTIDE REPEAT (TPR)-LIKE SUPERFAMILY PROTEIN"/>
    <property type="match status" value="1"/>
</dbReference>
<keyword evidence="1" id="KW-1133">Transmembrane helix</keyword>
<dbReference type="AlphaFoldDB" id="A0A9R1VWF7"/>
<reference evidence="3 4" key="1">
    <citation type="journal article" date="2017" name="Nat. Commun.">
        <title>Genome assembly with in vitro proximity ligation data and whole-genome triplication in lettuce.</title>
        <authorList>
            <person name="Reyes-Chin-Wo S."/>
            <person name="Wang Z."/>
            <person name="Yang X."/>
            <person name="Kozik A."/>
            <person name="Arikit S."/>
            <person name="Song C."/>
            <person name="Xia L."/>
            <person name="Froenicke L."/>
            <person name="Lavelle D.O."/>
            <person name="Truco M.J."/>
            <person name="Xia R."/>
            <person name="Zhu S."/>
            <person name="Xu C."/>
            <person name="Xu H."/>
            <person name="Xu X."/>
            <person name="Cox K."/>
            <person name="Korf I."/>
            <person name="Meyers B.C."/>
            <person name="Michelmore R.W."/>
        </authorList>
    </citation>
    <scope>NUCLEOTIDE SEQUENCE [LARGE SCALE GENOMIC DNA]</scope>
    <source>
        <strain evidence="4">cv. Salinas</strain>
        <tissue evidence="3">Seedlings</tissue>
    </source>
</reference>
<gene>
    <name evidence="3" type="ORF">LSAT_V11C400177940</name>
</gene>
<keyword evidence="4" id="KW-1185">Reference proteome</keyword>
<dbReference type="Pfam" id="PF22936">
    <property type="entry name" value="Pol_BBD"/>
    <property type="match status" value="1"/>
</dbReference>
<keyword evidence="1" id="KW-0812">Transmembrane</keyword>
<name>A0A9R1VWF7_LACSA</name>
<dbReference type="InterPro" id="IPR011990">
    <property type="entry name" value="TPR-like_helical_dom_sf"/>
</dbReference>
<dbReference type="Proteomes" id="UP000235145">
    <property type="component" value="Unassembled WGS sequence"/>
</dbReference>
<dbReference type="Gene3D" id="1.25.40.10">
    <property type="entry name" value="Tetratricopeptide repeat domain"/>
    <property type="match status" value="1"/>
</dbReference>
<keyword evidence="1" id="KW-0472">Membrane</keyword>
<evidence type="ECO:0000259" key="2">
    <source>
        <dbReference type="Pfam" id="PF22936"/>
    </source>
</evidence>
<comment type="caution">
    <text evidence="3">The sequence shown here is derived from an EMBL/GenBank/DDBJ whole genome shotgun (WGS) entry which is preliminary data.</text>
</comment>
<dbReference type="PANTHER" id="PTHR36888">
    <property type="entry name" value="TETRATRICOPEPTIDE-LIKE HELICAL DOMAIN-CONTAINING PROTEIN-RELATED"/>
    <property type="match status" value="1"/>
</dbReference>